<dbReference type="InterPro" id="IPR049730">
    <property type="entry name" value="SNF2/RAD54-like_C"/>
</dbReference>
<comment type="subcellular location">
    <subcellularLocation>
        <location evidence="1">Nucleus</location>
    </subcellularLocation>
</comment>
<feature type="compositionally biased region" description="Basic and acidic residues" evidence="14">
    <location>
        <begin position="661"/>
        <end position="670"/>
    </location>
</feature>
<evidence type="ECO:0000313" key="18">
    <source>
        <dbReference type="EMBL" id="KAL1377515.1"/>
    </source>
</evidence>
<feature type="region of interest" description="Disordered" evidence="14">
    <location>
        <begin position="1264"/>
        <end position="1304"/>
    </location>
</feature>
<feature type="compositionally biased region" description="Basic residues" evidence="14">
    <location>
        <begin position="2047"/>
        <end position="2057"/>
    </location>
</feature>
<feature type="region of interest" description="Disordered" evidence="14">
    <location>
        <begin position="374"/>
        <end position="400"/>
    </location>
</feature>
<evidence type="ECO:0000256" key="1">
    <source>
        <dbReference type="ARBA" id="ARBA00004123"/>
    </source>
</evidence>
<feature type="region of interest" description="Disordered" evidence="14">
    <location>
        <begin position="640"/>
        <end position="774"/>
    </location>
</feature>
<feature type="compositionally biased region" description="Basic and acidic residues" evidence="14">
    <location>
        <begin position="685"/>
        <end position="699"/>
    </location>
</feature>
<dbReference type="PANTHER" id="PTHR45685">
    <property type="entry name" value="HELICASE SRCAP-RELATED"/>
    <property type="match status" value="1"/>
</dbReference>
<feature type="compositionally biased region" description="Polar residues" evidence="14">
    <location>
        <begin position="2131"/>
        <end position="2146"/>
    </location>
</feature>
<feature type="compositionally biased region" description="Low complexity" evidence="14">
    <location>
        <begin position="559"/>
        <end position="573"/>
    </location>
</feature>
<dbReference type="GO" id="GO:0016787">
    <property type="term" value="F:hydrolase activity"/>
    <property type="evidence" value="ECO:0007669"/>
    <property type="project" value="UniProtKB-KW"/>
</dbReference>
<dbReference type="GO" id="GO:0003677">
    <property type="term" value="F:DNA binding"/>
    <property type="evidence" value="ECO:0007669"/>
    <property type="project" value="UniProtKB-KW"/>
</dbReference>
<evidence type="ECO:0000256" key="8">
    <source>
        <dbReference type="ARBA" id="ARBA00022853"/>
    </source>
</evidence>
<feature type="coiled-coil region" evidence="13">
    <location>
        <begin position="1786"/>
        <end position="1829"/>
    </location>
</feature>
<dbReference type="Pfam" id="PF00271">
    <property type="entry name" value="Helicase_C"/>
    <property type="match status" value="1"/>
</dbReference>
<dbReference type="PROSITE" id="PS51192">
    <property type="entry name" value="HELICASE_ATP_BIND_1"/>
    <property type="match status" value="1"/>
</dbReference>
<dbReference type="GO" id="GO:0006338">
    <property type="term" value="P:chromatin remodeling"/>
    <property type="evidence" value="ECO:0007669"/>
    <property type="project" value="UniProtKB-ARBA"/>
</dbReference>
<evidence type="ECO:0000259" key="17">
    <source>
        <dbReference type="PROSITE" id="PS51204"/>
    </source>
</evidence>
<dbReference type="PANTHER" id="PTHR45685:SF1">
    <property type="entry name" value="HELICASE SRCAP"/>
    <property type="match status" value="1"/>
</dbReference>
<dbReference type="InterPro" id="IPR050520">
    <property type="entry name" value="INO80/SWR1_helicase"/>
</dbReference>
<feature type="compositionally biased region" description="Basic and acidic residues" evidence="14">
    <location>
        <begin position="2072"/>
        <end position="2084"/>
    </location>
</feature>
<dbReference type="Gene3D" id="3.40.50.10810">
    <property type="entry name" value="Tandem AAA-ATPase domain"/>
    <property type="match status" value="1"/>
</dbReference>
<reference evidence="18 19" key="1">
    <citation type="submission" date="2024-05" db="EMBL/GenBank/DDBJ databases">
        <title>Culex pipiens pipiens assembly and annotation.</title>
        <authorList>
            <person name="Alout H."/>
            <person name="Durand T."/>
        </authorList>
    </citation>
    <scope>NUCLEOTIDE SEQUENCE [LARGE SCALE GENOMIC DNA]</scope>
    <source>
        <strain evidence="18">HA-2024</strain>
        <tissue evidence="18">Whole body</tissue>
    </source>
</reference>
<comment type="similarity">
    <text evidence="2">Belongs to the SNF2/RAD54 helicase family. SWR1 subfamily.</text>
</comment>
<feature type="compositionally biased region" description="Low complexity" evidence="14">
    <location>
        <begin position="374"/>
        <end position="393"/>
    </location>
</feature>
<keyword evidence="3" id="KW-0597">Phosphoprotein</keyword>
<keyword evidence="6" id="KW-0347">Helicase</keyword>
<evidence type="ECO:0000256" key="2">
    <source>
        <dbReference type="ARBA" id="ARBA00009220"/>
    </source>
</evidence>
<evidence type="ECO:0000313" key="19">
    <source>
        <dbReference type="Proteomes" id="UP001562425"/>
    </source>
</evidence>
<feature type="compositionally biased region" description="Gly residues" evidence="14">
    <location>
        <begin position="2349"/>
        <end position="2367"/>
    </location>
</feature>
<dbReference type="InterPro" id="IPR027417">
    <property type="entry name" value="P-loop_NTPase"/>
</dbReference>
<dbReference type="GO" id="GO:0140096">
    <property type="term" value="F:catalytic activity, acting on a protein"/>
    <property type="evidence" value="ECO:0007669"/>
    <property type="project" value="UniProtKB-ARBA"/>
</dbReference>
<dbReference type="GO" id="GO:0005634">
    <property type="term" value="C:nucleus"/>
    <property type="evidence" value="ECO:0007669"/>
    <property type="project" value="UniProtKB-SubCell"/>
</dbReference>
<accession>A0ABD1CM96</accession>
<gene>
    <name evidence="18" type="ORF">pipiens_016212</name>
</gene>
<dbReference type="InterPro" id="IPR014012">
    <property type="entry name" value="HSA_dom"/>
</dbReference>
<keyword evidence="9" id="KW-0805">Transcription regulation</keyword>
<feature type="compositionally biased region" description="Acidic residues" evidence="14">
    <location>
        <begin position="700"/>
        <end position="709"/>
    </location>
</feature>
<dbReference type="InterPro" id="IPR038718">
    <property type="entry name" value="SNF2-like_sf"/>
</dbReference>
<dbReference type="Gene3D" id="3.40.50.300">
    <property type="entry name" value="P-loop containing nucleotide triphosphate hydrolases"/>
    <property type="match status" value="1"/>
</dbReference>
<feature type="compositionally biased region" description="Polar residues" evidence="14">
    <location>
        <begin position="2037"/>
        <end position="2046"/>
    </location>
</feature>
<dbReference type="Pfam" id="PF07529">
    <property type="entry name" value="HSA"/>
    <property type="match status" value="1"/>
</dbReference>
<feature type="compositionally biased region" description="Low complexity" evidence="14">
    <location>
        <begin position="1289"/>
        <end position="1304"/>
    </location>
</feature>
<evidence type="ECO:0000256" key="4">
    <source>
        <dbReference type="ARBA" id="ARBA00022741"/>
    </source>
</evidence>
<keyword evidence="13" id="KW-0175">Coiled coil</keyword>
<feature type="compositionally biased region" description="Basic and acidic residues" evidence="14">
    <location>
        <begin position="640"/>
        <end position="651"/>
    </location>
</feature>
<feature type="domain" description="HSA" evidence="17">
    <location>
        <begin position="429"/>
        <end position="501"/>
    </location>
</feature>
<feature type="domain" description="Helicase C-terminal" evidence="16">
    <location>
        <begin position="1577"/>
        <end position="1727"/>
    </location>
</feature>
<keyword evidence="10" id="KW-0238">DNA-binding</keyword>
<feature type="region of interest" description="Disordered" evidence="14">
    <location>
        <begin position="2342"/>
        <end position="2367"/>
    </location>
</feature>
<dbReference type="FunFam" id="3.40.50.300:FF:000529">
    <property type="entry name" value="helicase SRCAP isoform X1"/>
    <property type="match status" value="1"/>
</dbReference>
<feature type="domain" description="Helicase ATP-binding" evidence="15">
    <location>
        <begin position="842"/>
        <end position="1007"/>
    </location>
</feature>
<dbReference type="SUPFAM" id="SSF52540">
    <property type="entry name" value="P-loop containing nucleoside triphosphate hydrolases"/>
    <property type="match status" value="2"/>
</dbReference>
<dbReference type="GO" id="GO:0005524">
    <property type="term" value="F:ATP binding"/>
    <property type="evidence" value="ECO:0007669"/>
    <property type="project" value="UniProtKB-KW"/>
</dbReference>
<dbReference type="PROSITE" id="PS51204">
    <property type="entry name" value="HSA"/>
    <property type="match status" value="1"/>
</dbReference>
<feature type="compositionally biased region" description="Low complexity" evidence="14">
    <location>
        <begin position="1938"/>
        <end position="1954"/>
    </location>
</feature>
<dbReference type="CDD" id="cd18003">
    <property type="entry name" value="DEXQc_SRCAP"/>
    <property type="match status" value="1"/>
</dbReference>
<feature type="compositionally biased region" description="Polar residues" evidence="14">
    <location>
        <begin position="574"/>
        <end position="587"/>
    </location>
</feature>
<feature type="compositionally biased region" description="Acidic residues" evidence="14">
    <location>
        <begin position="671"/>
        <end position="683"/>
    </location>
</feature>
<evidence type="ECO:0000256" key="3">
    <source>
        <dbReference type="ARBA" id="ARBA00022553"/>
    </source>
</evidence>
<feature type="compositionally biased region" description="Gly residues" evidence="14">
    <location>
        <begin position="1"/>
        <end position="11"/>
    </location>
</feature>
<dbReference type="SMART" id="SM00487">
    <property type="entry name" value="DEXDc"/>
    <property type="match status" value="1"/>
</dbReference>
<sequence>MNEGDSAGGQRGRNLALPAGTDRRISSISSAGHLPTTSPMSLSGVNNDSASTILVPAGPGVRTQQNNSIAGSASGILVPNVNVVVAATSASGGSAFGGHSAGGNIYIQTGQPSSSAVISVVPSGPVGSVPGSPTTPRKRIKLEQQQSAGPVVEVEHDIATLKKLILEHKYMRLRNIKEKYSEHVAELFFLQSGGSMMEYPVWRKKPHTPAFVNFMRTYKLEPLSSNLEEAGEILKQQSNRSLALAGAGATTTTTSLPQGAEIKIPGVGATPVAVSTQLPAAVAQLSQQGGTPIIPETIGIGGGVGGGSGGITTIDRKRHTIPTTTGSGANSPATAAATVTAASSGELSATISAASSTSSGSAAAVTTAAATSAAGSGGSLQQQNGTSSNSTTAGGNGQDQYTNKAKQEVYVMQRVQELQKEGMWSERRLPKVQEPPRPKAHWDYLLEEMVWLAADFAQERKWKKAAAKKCARMVQKHFQDKAMAAQRAEKAQELQLKRIAAFVAKEIKTFWGNVEKLVEYKQQTKLDEKRKKALDQQLSFIVDQTEKYSQQLVEGMNKTTPAAATATTSKANSLQSSRISSPTPKNTASDDEFKPDSENSDDDEETIAKAEAEATGTNEEVAALQKESEMDLDDFLKHLPKDYLENRDKIVLSDPDDSEKESESNDKDFTADEDSADEEDTIMEQESKEKNQDHKKEIDELNAENEMSIEELMAKYNAPPPPQAKKKVVEKMEVDSDDDPDEEESTETEQDSDDEPTTSEDEEMGDTGKDDEDVGLKNLLDDEMANKSQSEKDEMLNDAAAIAESIQPKGNTLSSTSVVTPIPFLLKHTLREYQHIGLDWLVTMHDRKLNGILADEMGLGKTIQTISLLAHLACVKANWGPHLIIVPSSVMLNWEMEFKKWCPGFKILTYYGSQKERKLKRTGWTKVNAFHVCITSYKLVIQDHQSFRRKKWKYLILDEAQNIKNFKSQRWQLLLNFQTEQRLLLTGTPLQNNLMELWSLMHFLMPHVFQSHREFKEWFSNPMTGMIEGNSEYNETIIKRLHKVLRPFLLRRLKSEVEKQMPKKYEHVVMCRLSKRQRFLYDDFMSRAKTRETLASGNLLSVINVLMQLRKVCNHPNMFEERPTISPFRMDGISFQTASLVYNMLNYDPFTQIDLSSLNLALARLELTLSAYVAYRSQRLCLPRRLIEEIDATPEPAPRCPTGRLKLHVRVPNARVQETIGSVRVGTSPAMKTEGTRFVPLVNSSLVVDRKPLIEEISSRPVTTIPLDDPASASSSSSSNVNLRKRCDINSGSSSSSSSISSTLSNRTSAGHVAQIVHTSAGRQLILTPSASGGQVMSTLMTASGQRLTVVNRSPAAPPQRTLSEPAAPACNPISSTLAASIVQQLKQHHSYSANLTPEELEQKARTEFYLASVEESRKDRRGQILELLGRMNQKRCDATPIYGEDLRDSICRLGEEPFSDSVPITVRGAYECRQVWRAPSCWSLPNACKSIERRAQEFRAAFANFVCYVPAVCAPAPKLHVSHPSPSRSNAEQDKDTRITDGLRPALRILHPIISAMSTLFPDPRLIQYDCGKLQTLDRLLKELKSGGHRVLIFTQMTRMLDVLEAFLNYHGHIYLRLDGTTKVEQRQLLMERFNGDKRMFVFILSTRSGGVGINLTGADTVIFYDSDWNPTMDAQAQDRCHRIGQTRDVHIYRLVSEKTIEENILKKANQKRMLGDLAIEGGNFTTAFFKSSTIQDLFSVDNVEEDASARLAEVIERDRERKERLQQSMITPSSSSAAATPATVEESKSAINVFESALAAAEDDQDVQAAKLARAEASAELEEFDENIPIDQVATASADSKEKEPELSKAEKEVQNLIKQLNPIERYAMRFVEETEGTWTAVQLAAVEAEIEQQKRDWEANRLAQQKREEEAARQQTAEENDLLTFSREDATNQVNKSSSSSPPKTNNNNISKGGGGKKLVHRRVVMVKKGVVGGGRPLGKRIAAASGDERVRGRSAATQGAAGVVVSKKARRSGEEPVSSNSSLVVKSRKDSLKNNNIRPISQRSKKRLRRSPAKRNVSNCDSQDGTDETGKGDESSKEPAEATSVVADEIDSECSLDVMIDSNDAPDSDSNQMNNYYSSQDDDQHPDTSSAHKFSANKTADNGGTPGDGVNSTPRTRSRGTVKINLWTLDDSPILPVYNKRPRISGGDGSRSRKNTSTERSVENASHEESSDSTSAAVTADTTEPETIIPDLTEEECSARATATTENDVVSVAEPETIKELKIVVTDVVQLKHAKVLDGFAAPQRTPSPKARKLKRALRTSVNNRTLDGWVSKSPKPVTGGAVTEEVDPLAIDKPAVRTTRASIKGGGGTTDGGGGSLENGDA</sequence>
<dbReference type="EMBL" id="JBEHCU010010921">
    <property type="protein sequence ID" value="KAL1377515.1"/>
    <property type="molecule type" value="Genomic_DNA"/>
</dbReference>
<feature type="region of interest" description="Disordered" evidence="14">
    <location>
        <begin position="559"/>
        <end position="620"/>
    </location>
</feature>
<keyword evidence="8" id="KW-0156">Chromatin regulator</keyword>
<evidence type="ECO:0000256" key="13">
    <source>
        <dbReference type="SAM" id="Coils"/>
    </source>
</evidence>
<keyword evidence="11" id="KW-0804">Transcription</keyword>
<dbReference type="InterPro" id="IPR014001">
    <property type="entry name" value="Helicase_ATP-bd"/>
</dbReference>
<feature type="compositionally biased region" description="Low complexity" evidence="14">
    <location>
        <begin position="2216"/>
        <end position="2226"/>
    </location>
</feature>
<dbReference type="InterPro" id="IPR001650">
    <property type="entry name" value="Helicase_C-like"/>
</dbReference>
<proteinExistence type="inferred from homology"/>
<keyword evidence="5" id="KW-0378">Hydrolase</keyword>
<keyword evidence="12" id="KW-0539">Nucleus</keyword>
<name>A0ABD1CM96_CULPP</name>
<evidence type="ECO:0000256" key="6">
    <source>
        <dbReference type="ARBA" id="ARBA00022806"/>
    </source>
</evidence>
<dbReference type="FunFam" id="3.40.50.10810:FF:000005">
    <property type="entry name" value="Photoperiod-independent early flowering 1"/>
    <property type="match status" value="1"/>
</dbReference>
<protein>
    <recommendedName>
        <fullName evidence="20">Helicase domino</fullName>
    </recommendedName>
</protein>
<evidence type="ECO:0000256" key="11">
    <source>
        <dbReference type="ARBA" id="ARBA00023163"/>
    </source>
</evidence>
<evidence type="ECO:0000256" key="7">
    <source>
        <dbReference type="ARBA" id="ARBA00022840"/>
    </source>
</evidence>
<organism evidence="18 19">
    <name type="scientific">Culex pipiens pipiens</name>
    <name type="common">Northern house mosquito</name>
    <dbReference type="NCBI Taxonomy" id="38569"/>
    <lineage>
        <taxon>Eukaryota</taxon>
        <taxon>Metazoa</taxon>
        <taxon>Ecdysozoa</taxon>
        <taxon>Arthropoda</taxon>
        <taxon>Hexapoda</taxon>
        <taxon>Insecta</taxon>
        <taxon>Pterygota</taxon>
        <taxon>Neoptera</taxon>
        <taxon>Endopterygota</taxon>
        <taxon>Diptera</taxon>
        <taxon>Nematocera</taxon>
        <taxon>Culicoidea</taxon>
        <taxon>Culicidae</taxon>
        <taxon>Culicinae</taxon>
        <taxon>Culicini</taxon>
        <taxon>Culex</taxon>
        <taxon>Culex</taxon>
    </lineage>
</organism>
<evidence type="ECO:0000256" key="12">
    <source>
        <dbReference type="ARBA" id="ARBA00023242"/>
    </source>
</evidence>
<dbReference type="GO" id="GO:0010468">
    <property type="term" value="P:regulation of gene expression"/>
    <property type="evidence" value="ECO:0007669"/>
    <property type="project" value="UniProtKB-ARBA"/>
</dbReference>
<dbReference type="SMART" id="SM00490">
    <property type="entry name" value="HELICc"/>
    <property type="match status" value="1"/>
</dbReference>
<feature type="region of interest" description="Disordered" evidence="14">
    <location>
        <begin position="2179"/>
        <end position="2230"/>
    </location>
</feature>
<keyword evidence="19" id="KW-1185">Reference proteome</keyword>
<feature type="compositionally biased region" description="Basic and acidic residues" evidence="14">
    <location>
        <begin position="2200"/>
        <end position="2214"/>
    </location>
</feature>
<feature type="region of interest" description="Disordered" evidence="14">
    <location>
        <begin position="1"/>
        <end position="38"/>
    </location>
</feature>
<dbReference type="PROSITE" id="PS51194">
    <property type="entry name" value="HELICASE_CTER"/>
    <property type="match status" value="1"/>
</dbReference>
<feature type="compositionally biased region" description="Polar residues" evidence="14">
    <location>
        <begin position="2112"/>
        <end position="2123"/>
    </location>
</feature>
<evidence type="ECO:0008006" key="20">
    <source>
        <dbReference type="Google" id="ProtNLM"/>
    </source>
</evidence>
<dbReference type="Proteomes" id="UP001562425">
    <property type="component" value="Unassembled WGS sequence"/>
</dbReference>
<dbReference type="GO" id="GO:0010557">
    <property type="term" value="P:positive regulation of macromolecule biosynthetic process"/>
    <property type="evidence" value="ECO:0007669"/>
    <property type="project" value="UniProtKB-ARBA"/>
</dbReference>
<dbReference type="GO" id="GO:0004386">
    <property type="term" value="F:helicase activity"/>
    <property type="evidence" value="ECO:0007669"/>
    <property type="project" value="UniProtKB-KW"/>
</dbReference>
<feature type="compositionally biased region" description="Polar residues" evidence="14">
    <location>
        <begin position="26"/>
        <end position="38"/>
    </location>
</feature>
<evidence type="ECO:0000259" key="16">
    <source>
        <dbReference type="PROSITE" id="PS51194"/>
    </source>
</evidence>
<feature type="region of interest" description="Disordered" evidence="14">
    <location>
        <begin position="1904"/>
        <end position="2163"/>
    </location>
</feature>
<dbReference type="CDD" id="cd18793">
    <property type="entry name" value="SF2_C_SNF"/>
    <property type="match status" value="1"/>
</dbReference>
<evidence type="ECO:0000256" key="14">
    <source>
        <dbReference type="SAM" id="MobiDB-lite"/>
    </source>
</evidence>
<dbReference type="GO" id="GO:0032991">
    <property type="term" value="C:protein-containing complex"/>
    <property type="evidence" value="ECO:0007669"/>
    <property type="project" value="UniProtKB-ARBA"/>
</dbReference>
<keyword evidence="7" id="KW-0067">ATP-binding</keyword>
<evidence type="ECO:0000256" key="5">
    <source>
        <dbReference type="ARBA" id="ARBA00022801"/>
    </source>
</evidence>
<evidence type="ECO:0000259" key="15">
    <source>
        <dbReference type="PROSITE" id="PS51192"/>
    </source>
</evidence>
<keyword evidence="4" id="KW-0547">Nucleotide-binding</keyword>
<comment type="caution">
    <text evidence="18">The sequence shown here is derived from an EMBL/GenBank/DDBJ whole genome shotgun (WGS) entry which is preliminary data.</text>
</comment>
<dbReference type="InterPro" id="IPR000330">
    <property type="entry name" value="SNF2_N"/>
</dbReference>
<evidence type="ECO:0000256" key="9">
    <source>
        <dbReference type="ARBA" id="ARBA00023015"/>
    </source>
</evidence>
<dbReference type="SMART" id="SM00573">
    <property type="entry name" value="HSA"/>
    <property type="match status" value="1"/>
</dbReference>
<feature type="compositionally biased region" description="Acidic residues" evidence="14">
    <location>
        <begin position="735"/>
        <end position="773"/>
    </location>
</feature>
<feature type="compositionally biased region" description="Basic and acidic residues" evidence="14">
    <location>
        <begin position="1904"/>
        <end position="1915"/>
    </location>
</feature>
<dbReference type="Pfam" id="PF00176">
    <property type="entry name" value="SNF2-rel_dom"/>
    <property type="match status" value="1"/>
</dbReference>
<evidence type="ECO:0000256" key="10">
    <source>
        <dbReference type="ARBA" id="ARBA00023125"/>
    </source>
</evidence>